<evidence type="ECO:0000256" key="2">
    <source>
        <dbReference type="ARBA" id="ARBA00022840"/>
    </source>
</evidence>
<dbReference type="PIRSF" id="PIRSF002849">
    <property type="entry name" value="AAA_ATPase_chaperone_MoxR_prd"/>
    <property type="match status" value="1"/>
</dbReference>
<dbReference type="CDD" id="cd00009">
    <property type="entry name" value="AAA"/>
    <property type="match status" value="1"/>
</dbReference>
<dbReference type="GO" id="GO:0005524">
    <property type="term" value="F:ATP binding"/>
    <property type="evidence" value="ECO:0007669"/>
    <property type="project" value="UniProtKB-KW"/>
</dbReference>
<accession>B8G9X8</accession>
<gene>
    <name evidence="5" type="ordered locus">Cagg_1592</name>
</gene>
<proteinExistence type="inferred from homology"/>
<protein>
    <submittedName>
        <fullName evidence="5">ATPase associated with various cellular activities AAA_3</fullName>
    </submittedName>
</protein>
<name>B8G9X8_CHLAD</name>
<dbReference type="Pfam" id="PF07726">
    <property type="entry name" value="AAA_3"/>
    <property type="match status" value="1"/>
</dbReference>
<evidence type="ECO:0000256" key="3">
    <source>
        <dbReference type="ARBA" id="ARBA00061607"/>
    </source>
</evidence>
<keyword evidence="2" id="KW-0067">ATP-binding</keyword>
<dbReference type="HOGENOM" id="CLU_034716_2_0_0"/>
<dbReference type="GO" id="GO:0016887">
    <property type="term" value="F:ATP hydrolysis activity"/>
    <property type="evidence" value="ECO:0007669"/>
    <property type="project" value="InterPro"/>
</dbReference>
<dbReference type="STRING" id="326427.Cagg_1592"/>
<keyword evidence="6" id="KW-1185">Reference proteome</keyword>
<dbReference type="InterPro" id="IPR027417">
    <property type="entry name" value="P-loop_NTPase"/>
</dbReference>
<dbReference type="FunFam" id="3.40.50.300:FF:000640">
    <property type="entry name" value="MoxR family ATPase"/>
    <property type="match status" value="1"/>
</dbReference>
<dbReference type="InterPro" id="IPR050764">
    <property type="entry name" value="CbbQ/NirQ/NorQ/GpvN"/>
</dbReference>
<dbReference type="SUPFAM" id="SSF52540">
    <property type="entry name" value="P-loop containing nucleoside triphosphate hydrolases"/>
    <property type="match status" value="1"/>
</dbReference>
<dbReference type="InterPro" id="IPR003593">
    <property type="entry name" value="AAA+_ATPase"/>
</dbReference>
<reference evidence="5" key="1">
    <citation type="submission" date="2008-12" db="EMBL/GenBank/DDBJ databases">
        <title>Complete sequence of Chloroflexus aggregans DSM 9485.</title>
        <authorList>
            <consortium name="US DOE Joint Genome Institute"/>
            <person name="Lucas S."/>
            <person name="Copeland A."/>
            <person name="Lapidus A."/>
            <person name="Glavina del Rio T."/>
            <person name="Dalin E."/>
            <person name="Tice H."/>
            <person name="Pitluck S."/>
            <person name="Foster B."/>
            <person name="Larimer F."/>
            <person name="Land M."/>
            <person name="Hauser L."/>
            <person name="Kyrpides N."/>
            <person name="Mikhailova N."/>
            <person name="Bryant D."/>
            <person name="Richardson P."/>
        </authorList>
    </citation>
    <scope>NUCLEOTIDE SEQUENCE</scope>
    <source>
        <strain evidence="5">DSM 9485</strain>
    </source>
</reference>
<dbReference type="Gene3D" id="1.10.8.80">
    <property type="entry name" value="Magnesium chelatase subunit I, C-Terminal domain"/>
    <property type="match status" value="1"/>
</dbReference>
<evidence type="ECO:0000256" key="1">
    <source>
        <dbReference type="ARBA" id="ARBA00022741"/>
    </source>
</evidence>
<dbReference type="Proteomes" id="UP000002508">
    <property type="component" value="Chromosome"/>
</dbReference>
<dbReference type="InterPro" id="IPR041628">
    <property type="entry name" value="ChlI/MoxR_AAA_lid"/>
</dbReference>
<dbReference type="EMBL" id="CP001337">
    <property type="protein sequence ID" value="ACL24493.1"/>
    <property type="molecule type" value="Genomic_DNA"/>
</dbReference>
<dbReference type="RefSeq" id="WP_015940352.1">
    <property type="nucleotide sequence ID" value="NC_011831.1"/>
</dbReference>
<dbReference type="Gene3D" id="3.40.50.300">
    <property type="entry name" value="P-loop containing nucleotide triphosphate hydrolases"/>
    <property type="match status" value="1"/>
</dbReference>
<sequence length="325" mass="35760">MLEHVQQLAARIVTNVEQVIIGKRQIVELVLVALLCRGHVLIEDVPGTGKTMLAKSIARSIGSSFKRIQCTPDLLPSDVTGVSIFNQQTREFEFRPGPIMAQIVLADEINRATPKTQSALLEAMEERQITVDGITYPLPQPFVVLATQNPIEYEGTFPLPEAQLDRFLLRVHLGYADRLDEIAILKRQREGHPLETLSKVVEIDELLALQAAIKQVHVDDLIVEYIVALTTATRNHPDVYLGASTRGALALYRAAQAWAALNGRDYVAPDDIKTLAMPVLAHRLIVSPAARVRNVTAQAVIEEVLTSVPVPGARAGRRFERAIAG</sequence>
<feature type="domain" description="AAA+ ATPase" evidence="4">
    <location>
        <begin position="36"/>
        <end position="177"/>
    </location>
</feature>
<dbReference type="Pfam" id="PF17863">
    <property type="entry name" value="AAA_lid_2"/>
    <property type="match status" value="1"/>
</dbReference>
<dbReference type="eggNOG" id="COG0714">
    <property type="taxonomic scope" value="Bacteria"/>
</dbReference>
<organism evidence="5 6">
    <name type="scientific">Chloroflexus aggregans (strain MD-66 / DSM 9485)</name>
    <dbReference type="NCBI Taxonomy" id="326427"/>
    <lineage>
        <taxon>Bacteria</taxon>
        <taxon>Bacillati</taxon>
        <taxon>Chloroflexota</taxon>
        <taxon>Chloroflexia</taxon>
        <taxon>Chloroflexales</taxon>
        <taxon>Chloroflexineae</taxon>
        <taxon>Chloroflexaceae</taxon>
        <taxon>Chloroflexus</taxon>
    </lineage>
</organism>
<dbReference type="InterPro" id="IPR011703">
    <property type="entry name" value="ATPase_AAA-3"/>
</dbReference>
<evidence type="ECO:0000313" key="6">
    <source>
        <dbReference type="Proteomes" id="UP000002508"/>
    </source>
</evidence>
<dbReference type="SMART" id="SM00382">
    <property type="entry name" value="AAA"/>
    <property type="match status" value="1"/>
</dbReference>
<keyword evidence="1" id="KW-0547">Nucleotide-binding</keyword>
<dbReference type="PANTHER" id="PTHR42759">
    <property type="entry name" value="MOXR FAMILY PROTEIN"/>
    <property type="match status" value="1"/>
</dbReference>
<evidence type="ECO:0000313" key="5">
    <source>
        <dbReference type="EMBL" id="ACL24493.1"/>
    </source>
</evidence>
<comment type="similarity">
    <text evidence="3">Belongs to the MoxR family.</text>
</comment>
<dbReference type="PANTHER" id="PTHR42759:SF5">
    <property type="entry name" value="METHANOL DEHYDROGENASE REGULATOR"/>
    <property type="match status" value="1"/>
</dbReference>
<dbReference type="KEGG" id="cag:Cagg_1592"/>
<dbReference type="AlphaFoldDB" id="B8G9X8"/>
<evidence type="ECO:0000259" key="4">
    <source>
        <dbReference type="SMART" id="SM00382"/>
    </source>
</evidence>